<dbReference type="InterPro" id="IPR013961">
    <property type="entry name" value="RAI1"/>
</dbReference>
<dbReference type="RefSeq" id="XP_024666262.1">
    <property type="nucleotide sequence ID" value="XM_024810494.1"/>
</dbReference>
<evidence type="ECO:0000313" key="9">
    <source>
        <dbReference type="EMBL" id="PRT56317.1"/>
    </source>
</evidence>
<dbReference type="AlphaFoldDB" id="A0A2T0FMX0"/>
<dbReference type="GO" id="GO:0004518">
    <property type="term" value="F:nuclease activity"/>
    <property type="evidence" value="ECO:0007669"/>
    <property type="project" value="UniProtKB-KW"/>
</dbReference>
<dbReference type="GO" id="GO:0034353">
    <property type="term" value="F:mRNA 5'-diphosphatase activity"/>
    <property type="evidence" value="ECO:0007669"/>
    <property type="project" value="TreeGrafter"/>
</dbReference>
<comment type="catalytic activity">
    <reaction evidence="4">
        <text>a 5'-end (N(7)-methyl 5'-triphosphoguanosine)-ribonucleoside-ribonucleotide in mRNA + H2O = a (N(7)-methyl 5'-triphosphoguanosine)-nucleoside + a 5'-end phospho-ribonucleoside in mRNA + H(+)</text>
        <dbReference type="Rhea" id="RHEA:66928"/>
        <dbReference type="Rhea" id="RHEA-COMP:15692"/>
        <dbReference type="Rhea" id="RHEA-COMP:17313"/>
        <dbReference type="ChEBI" id="CHEBI:15377"/>
        <dbReference type="ChEBI" id="CHEBI:15378"/>
        <dbReference type="ChEBI" id="CHEBI:138282"/>
        <dbReference type="ChEBI" id="CHEBI:172876"/>
        <dbReference type="ChEBI" id="CHEBI:172877"/>
    </reaction>
    <physiologicalReaction direction="left-to-right" evidence="4">
        <dbReference type="Rhea" id="RHEA:66929"/>
    </physiologicalReaction>
</comment>
<evidence type="ECO:0000256" key="2">
    <source>
        <dbReference type="ARBA" id="ARBA00006562"/>
    </source>
</evidence>
<keyword evidence="7" id="KW-0547">Nucleotide-binding</keyword>
<comment type="caution">
    <text evidence="9">The sequence shown here is derived from an EMBL/GenBank/DDBJ whole genome shotgun (WGS) entry which is preliminary data.</text>
</comment>
<keyword evidence="7" id="KW-0694">RNA-binding</keyword>
<keyword evidence="10" id="KW-1185">Reference proteome</keyword>
<keyword evidence="7" id="KW-0378">Hydrolase</keyword>
<dbReference type="GO" id="GO:0003723">
    <property type="term" value="F:RNA binding"/>
    <property type="evidence" value="ECO:0007669"/>
    <property type="project" value="UniProtKB-KW"/>
</dbReference>
<dbReference type="GO" id="GO:0000956">
    <property type="term" value="P:nuclear-transcribed mRNA catabolic process"/>
    <property type="evidence" value="ECO:0007669"/>
    <property type="project" value="TreeGrafter"/>
</dbReference>
<evidence type="ECO:0000256" key="1">
    <source>
        <dbReference type="ARBA" id="ARBA00001968"/>
    </source>
</evidence>
<reference evidence="9 10" key="1">
    <citation type="submission" date="2017-04" db="EMBL/GenBank/DDBJ databases">
        <title>Genome sequencing of [Candida] sorbophila.</title>
        <authorList>
            <person name="Ahn J.O."/>
        </authorList>
    </citation>
    <scope>NUCLEOTIDE SEQUENCE [LARGE SCALE GENOMIC DNA]</scope>
    <source>
        <strain evidence="9 10">DS02</strain>
    </source>
</reference>
<dbReference type="GO" id="GO:0046872">
    <property type="term" value="F:metal ion binding"/>
    <property type="evidence" value="ECO:0007669"/>
    <property type="project" value="UniProtKB-KW"/>
</dbReference>
<name>A0A2T0FMX0_9ASCO</name>
<dbReference type="GO" id="GO:0005829">
    <property type="term" value="C:cytosol"/>
    <property type="evidence" value="ECO:0007669"/>
    <property type="project" value="TreeGrafter"/>
</dbReference>
<comment type="catalytic activity">
    <reaction evidence="5">
        <text>a 5'-end triphospho-ribonucleoside in mRNA + H2O = a 5'-end phospho-ribonucleoside in mRNA + diphosphate + H(+)</text>
        <dbReference type="Rhea" id="RHEA:78683"/>
        <dbReference type="Rhea" id="RHEA-COMP:15692"/>
        <dbReference type="Rhea" id="RHEA-COMP:17164"/>
        <dbReference type="ChEBI" id="CHEBI:15377"/>
        <dbReference type="ChEBI" id="CHEBI:15378"/>
        <dbReference type="ChEBI" id="CHEBI:33019"/>
        <dbReference type="ChEBI" id="CHEBI:138282"/>
        <dbReference type="ChEBI" id="CHEBI:167618"/>
    </reaction>
    <physiologicalReaction direction="left-to-right" evidence="5">
        <dbReference type="Rhea" id="RHEA:78684"/>
    </physiologicalReaction>
</comment>
<accession>A0A2T0FMX0</accession>
<proteinExistence type="inferred from homology"/>
<dbReference type="EMBL" id="NDIQ01000022">
    <property type="protein sequence ID" value="PRT56317.1"/>
    <property type="molecule type" value="Genomic_DNA"/>
</dbReference>
<dbReference type="GO" id="GO:0110155">
    <property type="term" value="P:NAD-cap decapping"/>
    <property type="evidence" value="ECO:0007669"/>
    <property type="project" value="TreeGrafter"/>
</dbReference>
<comment type="function">
    <text evidence="7">Decapping enzyme for NAD-capped RNAs: specifically hydrolyzes the nicotinamide adenine dinucleotide (NAD) cap from a subset of RNAs by removing the entire NAD moiety from the 5'-end of an NAD-capped RNA.</text>
</comment>
<evidence type="ECO:0000256" key="6">
    <source>
        <dbReference type="ARBA" id="ARBA00048124"/>
    </source>
</evidence>
<sequence length="363" mass="41923">MSRLALTERLNQPMRQPKELLAYTADGPKVYLDDRALRYHYFPRAEWQRGLNLGTGFEQYKEKNETGIHLDSILTALIEHERQKGRVDAKIITWRGVLTRIISLCKSPEEDLSFNVTGFDGQVFIEYDEEHDRQKKAQEKPFPMGKKFGYTGYCFEKFATLPKPWGECTRAEIEGRYKGTASHGLEYCTLVRSGVGSIKVVYAGEVDSVEGEKDPKDPLGRYVELKTASAIKHIKQAERFEDKLFLSWLQSFLVGTHKVVYAFRDRDLRITAVEEYKTDKIPSLVKNSKINPTPRWNGNDAISFYAVVLSWIKDTVEDGKTYKLRHTPNSQFLELVPSDYSLPDRKVSFLLPEFVEWRESQTK</sequence>
<dbReference type="EC" id="3.6.1.-" evidence="7"/>
<evidence type="ECO:0000256" key="3">
    <source>
        <dbReference type="ARBA" id="ARBA00022722"/>
    </source>
</evidence>
<comment type="subcellular location">
    <subcellularLocation>
        <location evidence="7">Nucleus</location>
    </subcellularLocation>
</comment>
<comment type="similarity">
    <text evidence="2 7">Belongs to the DXO/Dom3Z family.</text>
</comment>
<dbReference type="GO" id="GO:0000166">
    <property type="term" value="F:nucleotide binding"/>
    <property type="evidence" value="ECO:0007669"/>
    <property type="project" value="UniProtKB-KW"/>
</dbReference>
<keyword evidence="3 7" id="KW-0540">Nuclease</keyword>
<dbReference type="PANTHER" id="PTHR12395:SF9">
    <property type="entry name" value="DECAPPING AND EXORIBONUCLEASE PROTEIN"/>
    <property type="match status" value="1"/>
</dbReference>
<dbReference type="Proteomes" id="UP000238350">
    <property type="component" value="Unassembled WGS sequence"/>
</dbReference>
<dbReference type="PANTHER" id="PTHR12395">
    <property type="entry name" value="DOM-3 RELATED"/>
    <property type="match status" value="1"/>
</dbReference>
<dbReference type="OrthoDB" id="5853397at2759"/>
<keyword evidence="7" id="KW-0539">Nucleus</keyword>
<evidence type="ECO:0000313" key="10">
    <source>
        <dbReference type="Proteomes" id="UP000238350"/>
    </source>
</evidence>
<organism evidence="9 10">
    <name type="scientific">Wickerhamiella sorbophila</name>
    <dbReference type="NCBI Taxonomy" id="45607"/>
    <lineage>
        <taxon>Eukaryota</taxon>
        <taxon>Fungi</taxon>
        <taxon>Dikarya</taxon>
        <taxon>Ascomycota</taxon>
        <taxon>Saccharomycotina</taxon>
        <taxon>Dipodascomycetes</taxon>
        <taxon>Dipodascales</taxon>
        <taxon>Trichomonascaceae</taxon>
        <taxon>Wickerhamiella</taxon>
    </lineage>
</organism>
<dbReference type="STRING" id="45607.A0A2T0FMX0"/>
<evidence type="ECO:0000256" key="7">
    <source>
        <dbReference type="RuleBase" id="RU367113"/>
    </source>
</evidence>
<protein>
    <recommendedName>
        <fullName evidence="7">Decapping nuclease</fullName>
        <ecNumber evidence="7">3.6.1.-</ecNumber>
    </recommendedName>
</protein>
<dbReference type="GeneID" id="36517685"/>
<dbReference type="GO" id="GO:0005634">
    <property type="term" value="C:nucleus"/>
    <property type="evidence" value="ECO:0007669"/>
    <property type="project" value="UniProtKB-SubCell"/>
</dbReference>
<comment type="catalytic activity">
    <reaction evidence="6">
        <text>a 5'-end NAD(+)-phospho-ribonucleoside in mRNA + H2O = a 5'-end phospho-ribonucleoside in mRNA + NAD(+) + H(+)</text>
        <dbReference type="Rhea" id="RHEA:60880"/>
        <dbReference type="Rhea" id="RHEA-COMP:15692"/>
        <dbReference type="Rhea" id="RHEA-COMP:15698"/>
        <dbReference type="ChEBI" id="CHEBI:15377"/>
        <dbReference type="ChEBI" id="CHEBI:15378"/>
        <dbReference type="ChEBI" id="CHEBI:57540"/>
        <dbReference type="ChEBI" id="CHEBI:138282"/>
        <dbReference type="ChEBI" id="CHEBI:144029"/>
    </reaction>
    <physiologicalReaction direction="left-to-right" evidence="6">
        <dbReference type="Rhea" id="RHEA:60881"/>
    </physiologicalReaction>
</comment>
<feature type="domain" description="RAI1-like" evidence="8">
    <location>
        <begin position="15"/>
        <end position="354"/>
    </location>
</feature>
<evidence type="ECO:0000259" key="8">
    <source>
        <dbReference type="Pfam" id="PF08652"/>
    </source>
</evidence>
<keyword evidence="7" id="KW-0479">Metal-binding</keyword>
<dbReference type="InterPro" id="IPR039039">
    <property type="entry name" value="RAI1-like_fam"/>
</dbReference>
<dbReference type="Pfam" id="PF08652">
    <property type="entry name" value="RAI1"/>
    <property type="match status" value="1"/>
</dbReference>
<gene>
    <name evidence="9" type="ORF">B9G98_03937</name>
</gene>
<comment type="cofactor">
    <cofactor evidence="1 7">
        <name>a divalent metal cation</name>
        <dbReference type="ChEBI" id="CHEBI:60240"/>
    </cofactor>
</comment>
<evidence type="ECO:0000256" key="5">
    <source>
        <dbReference type="ARBA" id="ARBA00044692"/>
    </source>
</evidence>
<evidence type="ECO:0000256" key="4">
    <source>
        <dbReference type="ARBA" id="ARBA00044676"/>
    </source>
</evidence>